<keyword evidence="3" id="KW-0175">Coiled coil</keyword>
<dbReference type="GO" id="GO:0050821">
    <property type="term" value="P:protein stabilization"/>
    <property type="evidence" value="ECO:0007669"/>
    <property type="project" value="TreeGrafter"/>
</dbReference>
<sequence>MRTFIIIATLLTGIATSGLAQKIGYINSNELLAAMPASQQVQAELEKYAKELESQLTTMSTEYESKVSEYQSNQALWSDPVKESKVEEIGSLEKRINKFQQTAQKSLSEKEQELLQPVLDKAQKAIDAVAEEKGYDYVFDTSNGMLLHYPDGDNLLPAVKKHLDIQ</sequence>
<dbReference type="Proteomes" id="UP000435357">
    <property type="component" value="Unassembled WGS sequence"/>
</dbReference>
<evidence type="ECO:0000313" key="4">
    <source>
        <dbReference type="EMBL" id="KAB1062819.1"/>
    </source>
</evidence>
<evidence type="ECO:0000256" key="2">
    <source>
        <dbReference type="ARBA" id="ARBA00022729"/>
    </source>
</evidence>
<dbReference type="PANTHER" id="PTHR35089:SF1">
    <property type="entry name" value="CHAPERONE PROTEIN SKP"/>
    <property type="match status" value="1"/>
</dbReference>
<dbReference type="EMBL" id="WACR01000010">
    <property type="protein sequence ID" value="KAB1062819.1"/>
    <property type="molecule type" value="Genomic_DNA"/>
</dbReference>
<reference evidence="4 5" key="1">
    <citation type="submission" date="2019-09" db="EMBL/GenBank/DDBJ databases">
        <title>Genomes of Cryomorphaceae.</title>
        <authorList>
            <person name="Bowman J.P."/>
        </authorList>
    </citation>
    <scope>NUCLEOTIDE SEQUENCE [LARGE SCALE GENOMIC DNA]</scope>
    <source>
        <strain evidence="4 5">KCTC 52047</strain>
    </source>
</reference>
<dbReference type="OrthoDB" id="1524711at2"/>
<name>A0A6N6M4J3_9FLAO</name>
<evidence type="ECO:0000256" key="1">
    <source>
        <dbReference type="ARBA" id="ARBA00009091"/>
    </source>
</evidence>
<accession>A0A6N6M4J3</accession>
<dbReference type="Gene3D" id="3.30.910.20">
    <property type="entry name" value="Skp domain"/>
    <property type="match status" value="1"/>
</dbReference>
<dbReference type="InterPro" id="IPR024930">
    <property type="entry name" value="Skp_dom_sf"/>
</dbReference>
<feature type="coiled-coil region" evidence="3">
    <location>
        <begin position="38"/>
        <end position="102"/>
    </location>
</feature>
<dbReference type="PANTHER" id="PTHR35089">
    <property type="entry name" value="CHAPERONE PROTEIN SKP"/>
    <property type="match status" value="1"/>
</dbReference>
<evidence type="ECO:0000313" key="5">
    <source>
        <dbReference type="Proteomes" id="UP000435357"/>
    </source>
</evidence>
<dbReference type="RefSeq" id="WP_151169424.1">
    <property type="nucleotide sequence ID" value="NZ_WACR01000010.1"/>
</dbReference>
<gene>
    <name evidence="4" type="ORF">F3059_11575</name>
</gene>
<dbReference type="InterPro" id="IPR005632">
    <property type="entry name" value="Chaperone_Skp"/>
</dbReference>
<dbReference type="SMART" id="SM00935">
    <property type="entry name" value="OmpH"/>
    <property type="match status" value="1"/>
</dbReference>
<keyword evidence="2" id="KW-0732">Signal</keyword>
<evidence type="ECO:0000256" key="3">
    <source>
        <dbReference type="SAM" id="Coils"/>
    </source>
</evidence>
<dbReference type="GO" id="GO:0051082">
    <property type="term" value="F:unfolded protein binding"/>
    <property type="evidence" value="ECO:0007669"/>
    <property type="project" value="InterPro"/>
</dbReference>
<protein>
    <submittedName>
        <fullName evidence="4">OmpH family outer membrane protein</fullName>
    </submittedName>
</protein>
<dbReference type="Pfam" id="PF03938">
    <property type="entry name" value="OmpH"/>
    <property type="match status" value="1"/>
</dbReference>
<dbReference type="GO" id="GO:0005829">
    <property type="term" value="C:cytosol"/>
    <property type="evidence" value="ECO:0007669"/>
    <property type="project" value="TreeGrafter"/>
</dbReference>
<comment type="caution">
    <text evidence="4">The sequence shown here is derived from an EMBL/GenBank/DDBJ whole genome shotgun (WGS) entry which is preliminary data.</text>
</comment>
<organism evidence="4 5">
    <name type="scientific">Salibacter halophilus</name>
    <dbReference type="NCBI Taxonomy" id="1803916"/>
    <lineage>
        <taxon>Bacteria</taxon>
        <taxon>Pseudomonadati</taxon>
        <taxon>Bacteroidota</taxon>
        <taxon>Flavobacteriia</taxon>
        <taxon>Flavobacteriales</taxon>
        <taxon>Salibacteraceae</taxon>
        <taxon>Salibacter</taxon>
    </lineage>
</organism>
<proteinExistence type="inferred from homology"/>
<dbReference type="AlphaFoldDB" id="A0A6N6M4J3"/>
<comment type="similarity">
    <text evidence="1">Belongs to the Skp family.</text>
</comment>
<dbReference type="SUPFAM" id="SSF111384">
    <property type="entry name" value="OmpH-like"/>
    <property type="match status" value="1"/>
</dbReference>
<keyword evidence="5" id="KW-1185">Reference proteome</keyword>